<protein>
    <recommendedName>
        <fullName evidence="4">SGNH hydrolase-type esterase domain-containing protein</fullName>
    </recommendedName>
</protein>
<dbReference type="AlphaFoldDB" id="A0A1W1VU04"/>
<keyword evidence="1" id="KW-0472">Membrane</keyword>
<evidence type="ECO:0000256" key="1">
    <source>
        <dbReference type="SAM" id="Phobius"/>
    </source>
</evidence>
<keyword evidence="1" id="KW-0812">Transmembrane</keyword>
<feature type="transmembrane region" description="Helical" evidence="1">
    <location>
        <begin position="6"/>
        <end position="23"/>
    </location>
</feature>
<reference evidence="2 3" key="1">
    <citation type="submission" date="2017-04" db="EMBL/GenBank/DDBJ databases">
        <authorList>
            <person name="Afonso C.L."/>
            <person name="Miller P.J."/>
            <person name="Scott M.A."/>
            <person name="Spackman E."/>
            <person name="Goraichik I."/>
            <person name="Dimitrov K.M."/>
            <person name="Suarez D.L."/>
            <person name="Swayne D.E."/>
        </authorList>
    </citation>
    <scope>NUCLEOTIDE SEQUENCE [LARGE SCALE GENOMIC DNA]</scope>
    <source>
        <strain evidence="2 3">DSM 11622</strain>
    </source>
</reference>
<name>A0A1W1VU04_9BACT</name>
<keyword evidence="3" id="KW-1185">Reference proteome</keyword>
<accession>A0A1W1VU04</accession>
<dbReference type="OrthoDB" id="653624at2"/>
<dbReference type="EMBL" id="FWWW01000074">
    <property type="protein sequence ID" value="SMB96835.1"/>
    <property type="molecule type" value="Genomic_DNA"/>
</dbReference>
<proteinExistence type="predicted"/>
<dbReference type="Proteomes" id="UP000192266">
    <property type="component" value="Unassembled WGS sequence"/>
</dbReference>
<evidence type="ECO:0000313" key="3">
    <source>
        <dbReference type="Proteomes" id="UP000192266"/>
    </source>
</evidence>
<evidence type="ECO:0000313" key="2">
    <source>
        <dbReference type="EMBL" id="SMB96835.1"/>
    </source>
</evidence>
<keyword evidence="1" id="KW-1133">Transmembrane helix</keyword>
<dbReference type="STRING" id="645990.SAMN00120144_2935"/>
<dbReference type="SUPFAM" id="SSF52266">
    <property type="entry name" value="SGNH hydrolase"/>
    <property type="match status" value="1"/>
</dbReference>
<sequence>MVVKALMVMGVIFALYAVFIAQVKPYWSISHHKEQQDNQIKAEKYLYDYRQEHGVVVGSSLSSHLGNLPGIYNLALDGLSSLDGLAIVMKQKSPPRTVLIEINFIDREENTSFTGLVNNPVLKPAKRLFMSMRADKQPLSVVVEQLQMTLDRLRAPFIIPDPAVPGSATSAQQASRYTELLTKQLERYAQAPAPGVFEQQLGKLRQAVSLLEQQGARVVFFEMPVDCRLDDSPRAKAVRVAFRQYFPQATYSYVPRPACAAYQTADGIHLDAQSVTKYSYFLQEQLAKHKR</sequence>
<evidence type="ECO:0008006" key="4">
    <source>
        <dbReference type="Google" id="ProtNLM"/>
    </source>
</evidence>
<dbReference type="RefSeq" id="WP_084446347.1">
    <property type="nucleotide sequence ID" value="NZ_FWWW01000074.1"/>
</dbReference>
<organism evidence="2 3">
    <name type="scientific">Hymenobacter roseosalivarius DSM 11622</name>
    <dbReference type="NCBI Taxonomy" id="645990"/>
    <lineage>
        <taxon>Bacteria</taxon>
        <taxon>Pseudomonadati</taxon>
        <taxon>Bacteroidota</taxon>
        <taxon>Cytophagia</taxon>
        <taxon>Cytophagales</taxon>
        <taxon>Hymenobacteraceae</taxon>
        <taxon>Hymenobacter</taxon>
    </lineage>
</organism>
<gene>
    <name evidence="2" type="ORF">SAMN00120144_2935</name>
</gene>